<keyword evidence="9 12" id="KW-0406">Ion transport</keyword>
<evidence type="ECO:0000256" key="13">
    <source>
        <dbReference type="SAM" id="Phobius"/>
    </source>
</evidence>
<dbReference type="AlphaFoldDB" id="A0AAU7YTI8"/>
<evidence type="ECO:0000313" key="14">
    <source>
        <dbReference type="EMBL" id="XCB07231.1"/>
    </source>
</evidence>
<dbReference type="GO" id="GO:0015986">
    <property type="term" value="P:proton motive force-driven ATP synthesis"/>
    <property type="evidence" value="ECO:0007669"/>
    <property type="project" value="InterPro"/>
</dbReference>
<evidence type="ECO:0000256" key="5">
    <source>
        <dbReference type="ARBA" id="ARBA00022547"/>
    </source>
</evidence>
<reference evidence="14" key="1">
    <citation type="submission" date="2024-06" db="EMBL/GenBank/DDBJ databases">
        <title>Complete mitochondrial genome of Rhaphidophora duxiu (Orthoptera: Rhaphidophoridae: Rhaphidophorinae).</title>
        <authorList>
            <person name="Yu T."/>
        </authorList>
    </citation>
    <scope>NUCLEOTIDE SEQUENCE</scope>
</reference>
<evidence type="ECO:0000256" key="7">
    <source>
        <dbReference type="ARBA" id="ARBA00022781"/>
    </source>
</evidence>
<evidence type="ECO:0000256" key="10">
    <source>
        <dbReference type="ARBA" id="ARBA00023128"/>
    </source>
</evidence>
<keyword evidence="4 12" id="KW-0813">Transport</keyword>
<keyword evidence="6 12" id="KW-0812">Transmembrane</keyword>
<keyword evidence="7 12" id="KW-0375">Hydrogen ion transport</keyword>
<dbReference type="InterPro" id="IPR001421">
    <property type="entry name" value="ATP8_metazoa"/>
</dbReference>
<evidence type="ECO:0000256" key="1">
    <source>
        <dbReference type="ARBA" id="ARBA00004304"/>
    </source>
</evidence>
<dbReference type="GO" id="GO:0045259">
    <property type="term" value="C:proton-transporting ATP synthase complex"/>
    <property type="evidence" value="ECO:0007669"/>
    <property type="project" value="UniProtKB-KW"/>
</dbReference>
<feature type="transmembrane region" description="Helical" evidence="13">
    <location>
        <begin position="6"/>
        <end position="31"/>
    </location>
</feature>
<evidence type="ECO:0000256" key="3">
    <source>
        <dbReference type="ARBA" id="ARBA00011291"/>
    </source>
</evidence>
<evidence type="ECO:0000256" key="9">
    <source>
        <dbReference type="ARBA" id="ARBA00023065"/>
    </source>
</evidence>
<geneLocation type="mitochondrion" evidence="14"/>
<dbReference type="GO" id="GO:0031966">
    <property type="term" value="C:mitochondrial membrane"/>
    <property type="evidence" value="ECO:0007669"/>
    <property type="project" value="UniProtKB-SubCell"/>
</dbReference>
<evidence type="ECO:0000256" key="6">
    <source>
        <dbReference type="ARBA" id="ARBA00022692"/>
    </source>
</evidence>
<gene>
    <name evidence="14" type="primary">ATP8</name>
</gene>
<keyword evidence="11 13" id="KW-0472">Membrane</keyword>
<name>A0AAU7YTI8_9ORTH</name>
<proteinExistence type="inferred from homology"/>
<dbReference type="EMBL" id="PP953500">
    <property type="protein sequence ID" value="XCB07231.1"/>
    <property type="molecule type" value="Genomic_DNA"/>
</dbReference>
<keyword evidence="10 12" id="KW-0496">Mitochondrion</keyword>
<keyword evidence="5 12" id="KW-0138">CF(0)</keyword>
<sequence length="52" mass="6169">MPQMAPISWLILFTIFSLTLMMFCISNYFIITPNTPESKEKSIMSHSLNWKW</sequence>
<comment type="subunit">
    <text evidence="3">F-type ATPases have 2 components, CF(1) - the catalytic core - and CF(0) - the membrane proton channel.</text>
</comment>
<keyword evidence="8 13" id="KW-1133">Transmembrane helix</keyword>
<comment type="similarity">
    <text evidence="2 12">Belongs to the ATPase protein 8 family.</text>
</comment>
<dbReference type="Pfam" id="PF00895">
    <property type="entry name" value="ATP-synt_8"/>
    <property type="match status" value="1"/>
</dbReference>
<comment type="subcellular location">
    <subcellularLocation>
        <location evidence="1 12">Mitochondrion membrane</location>
        <topology evidence="1 12">Single-pass membrane protein</topology>
    </subcellularLocation>
</comment>
<protein>
    <recommendedName>
        <fullName evidence="12">ATP synthase complex subunit 8</fullName>
    </recommendedName>
</protein>
<evidence type="ECO:0000256" key="8">
    <source>
        <dbReference type="ARBA" id="ARBA00022989"/>
    </source>
</evidence>
<evidence type="ECO:0000256" key="4">
    <source>
        <dbReference type="ARBA" id="ARBA00022448"/>
    </source>
</evidence>
<organism evidence="14">
    <name type="scientific">Rhaphidophora duxiu</name>
    <dbReference type="NCBI Taxonomy" id="3229864"/>
    <lineage>
        <taxon>Eukaryota</taxon>
        <taxon>Metazoa</taxon>
        <taxon>Ecdysozoa</taxon>
        <taxon>Arthropoda</taxon>
        <taxon>Hexapoda</taxon>
        <taxon>Insecta</taxon>
        <taxon>Pterygota</taxon>
        <taxon>Neoptera</taxon>
        <taxon>Polyneoptera</taxon>
        <taxon>Orthoptera</taxon>
        <taxon>Ensifera</taxon>
        <taxon>Tettigoniidea</taxon>
        <taxon>Rhaphidophoroidea</taxon>
        <taxon>Rhaphidophoridae</taxon>
        <taxon>Rhaphidophorinae</taxon>
        <taxon>Rhaphidophora</taxon>
    </lineage>
</organism>
<evidence type="ECO:0000256" key="12">
    <source>
        <dbReference type="RuleBase" id="RU003661"/>
    </source>
</evidence>
<evidence type="ECO:0000256" key="11">
    <source>
        <dbReference type="ARBA" id="ARBA00023136"/>
    </source>
</evidence>
<dbReference type="GO" id="GO:0015078">
    <property type="term" value="F:proton transmembrane transporter activity"/>
    <property type="evidence" value="ECO:0007669"/>
    <property type="project" value="InterPro"/>
</dbReference>
<accession>A0AAU7YTI8</accession>
<evidence type="ECO:0000256" key="2">
    <source>
        <dbReference type="ARBA" id="ARBA00008892"/>
    </source>
</evidence>